<keyword evidence="2" id="KW-1185">Reference proteome</keyword>
<sequence length="106" mass="12249">MAVVVQSFEGRLPAELYERLVRLRQRYAQVLRAAAAGDFGDEEQLRALSRRVGRLLAETARTPVEERGGLPMLEISLSVDRLFPELRAWNQRFAQHYRPERRAAGW</sequence>
<dbReference type="EMBL" id="JAGGLG010000001">
    <property type="protein sequence ID" value="MBP2016813.1"/>
    <property type="molecule type" value="Genomic_DNA"/>
</dbReference>
<evidence type="ECO:0000313" key="1">
    <source>
        <dbReference type="EMBL" id="MBP2016813.1"/>
    </source>
</evidence>
<dbReference type="GO" id="GO:0003677">
    <property type="term" value="F:DNA binding"/>
    <property type="evidence" value="ECO:0007669"/>
    <property type="project" value="UniProtKB-KW"/>
</dbReference>
<organism evidence="1 2">
    <name type="scientific">Symbiobacterium terraclitae</name>
    <dbReference type="NCBI Taxonomy" id="557451"/>
    <lineage>
        <taxon>Bacteria</taxon>
        <taxon>Bacillati</taxon>
        <taxon>Bacillota</taxon>
        <taxon>Clostridia</taxon>
        <taxon>Eubacteriales</taxon>
        <taxon>Symbiobacteriaceae</taxon>
        <taxon>Symbiobacterium</taxon>
    </lineage>
</organism>
<comment type="caution">
    <text evidence="1">The sequence shown here is derived from an EMBL/GenBank/DDBJ whole genome shotgun (WGS) entry which is preliminary data.</text>
</comment>
<proteinExistence type="predicted"/>
<gene>
    <name evidence="1" type="ORF">J2Z79_000186</name>
</gene>
<evidence type="ECO:0000313" key="2">
    <source>
        <dbReference type="Proteomes" id="UP001519289"/>
    </source>
</evidence>
<dbReference type="Proteomes" id="UP001519289">
    <property type="component" value="Unassembled WGS sequence"/>
</dbReference>
<keyword evidence="1" id="KW-0238">DNA-binding</keyword>
<protein>
    <submittedName>
        <fullName evidence="1">DNA-binding protein</fullName>
    </submittedName>
</protein>
<name>A0ABS4JMP6_9FIRM</name>
<reference evidence="1 2" key="1">
    <citation type="submission" date="2021-03" db="EMBL/GenBank/DDBJ databases">
        <title>Genomic Encyclopedia of Type Strains, Phase IV (KMG-IV): sequencing the most valuable type-strain genomes for metagenomic binning, comparative biology and taxonomic classification.</title>
        <authorList>
            <person name="Goeker M."/>
        </authorList>
    </citation>
    <scope>NUCLEOTIDE SEQUENCE [LARGE SCALE GENOMIC DNA]</scope>
    <source>
        <strain evidence="1 2">DSM 27138</strain>
    </source>
</reference>
<dbReference type="RefSeq" id="WP_209464958.1">
    <property type="nucleotide sequence ID" value="NZ_JAGGLG010000001.1"/>
</dbReference>
<accession>A0ABS4JMP6</accession>